<dbReference type="Pfam" id="PF04457">
    <property type="entry name" value="MJ1316"/>
    <property type="match status" value="1"/>
</dbReference>
<comment type="caution">
    <text evidence="3">The sequence shown here is derived from an EMBL/GenBank/DDBJ whole genome shotgun (WGS) entry which is preliminary data.</text>
</comment>
<dbReference type="InterPro" id="IPR040459">
    <property type="entry name" value="MJ1316"/>
</dbReference>
<feature type="compositionally biased region" description="Acidic residues" evidence="1">
    <location>
        <begin position="294"/>
        <end position="303"/>
    </location>
</feature>
<dbReference type="InterPro" id="IPR016135">
    <property type="entry name" value="UBQ-conjugating_enzyme/RWD"/>
</dbReference>
<dbReference type="PROSITE" id="PS50908">
    <property type="entry name" value="RWD"/>
    <property type="match status" value="1"/>
</dbReference>
<proteinExistence type="predicted"/>
<dbReference type="OrthoDB" id="10263155at2759"/>
<sequence length="557" mass="61564">MASSQVSDSSTPEAEVTSIKASYPGQCRVVKDVGQFSHVITVQPAEMDATIKFQIPADYPKAKPVVTVRSESLVPETLQDLTEAIQARARAQPDGAMLQALIDFTTEHLAAVGLRPNKARKLKGDTDLCDTNSKKKNKRRKQKSGDTKDEGEGGDEKLPPMKTASDVVNRIIWDDALEKDDFIVGYFDRFRGLMERSFSAFSWEDLAAVDYDVLAVPKHRIQYFKFKDVKVWDKPRRLDNVFGSAKGTKTIDVVIREVEEEEERAKHAQKDGSGGATSKQGVNDERSDASHSDGDDDSDDSDDGITVTIGSKAGIGTTPTAQSKPTEASKGASLKVEEEQNGEGQGEAAGGAYNKYWRDKLRPNHFICVRLTDPALVERICSVHDHLIEQDPSLAECCIPGASLHVTLCMLGLDTAEQLRMCMDALSKAKADLKAAVPPSPLHLHGSSQFYNRVVYAKVHHKQDFLAFCDLLKTLLREAGVQIRDGYEFVPHATIMKVTRPVARERRSTNIDPAIYAPFVDTEFGYQKIDAIYLCSIGSDRRSDGFYLTPLELDFTN</sequence>
<feature type="region of interest" description="Disordered" evidence="1">
    <location>
        <begin position="123"/>
        <end position="161"/>
    </location>
</feature>
<dbReference type="InterPro" id="IPR009097">
    <property type="entry name" value="Cyclic_Pdiesterase"/>
</dbReference>
<organism evidence="3 4">
    <name type="scientific">Elysia chlorotica</name>
    <name type="common">Eastern emerald elysia</name>
    <name type="synonym">Sea slug</name>
    <dbReference type="NCBI Taxonomy" id="188477"/>
    <lineage>
        <taxon>Eukaryota</taxon>
        <taxon>Metazoa</taxon>
        <taxon>Spiralia</taxon>
        <taxon>Lophotrochozoa</taxon>
        <taxon>Mollusca</taxon>
        <taxon>Gastropoda</taxon>
        <taxon>Heterobranchia</taxon>
        <taxon>Euthyneura</taxon>
        <taxon>Panpulmonata</taxon>
        <taxon>Sacoglossa</taxon>
        <taxon>Placobranchoidea</taxon>
        <taxon>Plakobranchidae</taxon>
        <taxon>Elysia</taxon>
    </lineage>
</organism>
<feature type="compositionally biased region" description="Basic and acidic residues" evidence="1">
    <location>
        <begin position="282"/>
        <end position="293"/>
    </location>
</feature>
<dbReference type="Proteomes" id="UP000271974">
    <property type="component" value="Unassembled WGS sequence"/>
</dbReference>
<dbReference type="InterPro" id="IPR019510">
    <property type="entry name" value="AKAP7-like_phosphoesterase"/>
</dbReference>
<evidence type="ECO:0000313" key="3">
    <source>
        <dbReference type="EMBL" id="RUS71165.1"/>
    </source>
</evidence>
<accession>A0A3S0ZBJ2</accession>
<feature type="compositionally biased region" description="Polar residues" evidence="1">
    <location>
        <begin position="317"/>
        <end position="326"/>
    </location>
</feature>
<dbReference type="AlphaFoldDB" id="A0A3S0ZBJ2"/>
<dbReference type="InterPro" id="IPR042653">
    <property type="entry name" value="Leng9"/>
</dbReference>
<dbReference type="Pfam" id="PF05773">
    <property type="entry name" value="RWD"/>
    <property type="match status" value="1"/>
</dbReference>
<name>A0A3S0ZBJ2_ELYCH</name>
<protein>
    <recommendedName>
        <fullName evidence="2">RWD domain-containing protein</fullName>
    </recommendedName>
</protein>
<dbReference type="InterPro" id="IPR006575">
    <property type="entry name" value="RWD_dom"/>
</dbReference>
<feature type="domain" description="RWD" evidence="2">
    <location>
        <begin position="14"/>
        <end position="112"/>
    </location>
</feature>
<dbReference type="STRING" id="188477.A0A3S0ZBJ2"/>
<evidence type="ECO:0000313" key="4">
    <source>
        <dbReference type="Proteomes" id="UP000271974"/>
    </source>
</evidence>
<feature type="compositionally biased region" description="Basic and acidic residues" evidence="1">
    <location>
        <begin position="143"/>
        <end position="159"/>
    </location>
</feature>
<keyword evidence="4" id="KW-1185">Reference proteome</keyword>
<feature type="region of interest" description="Disordered" evidence="1">
    <location>
        <begin position="262"/>
        <end position="349"/>
    </location>
</feature>
<evidence type="ECO:0000259" key="2">
    <source>
        <dbReference type="PROSITE" id="PS50908"/>
    </source>
</evidence>
<reference evidence="3 4" key="1">
    <citation type="submission" date="2019-01" db="EMBL/GenBank/DDBJ databases">
        <title>A draft genome assembly of the solar-powered sea slug Elysia chlorotica.</title>
        <authorList>
            <person name="Cai H."/>
            <person name="Li Q."/>
            <person name="Fang X."/>
            <person name="Li J."/>
            <person name="Curtis N.E."/>
            <person name="Altenburger A."/>
            <person name="Shibata T."/>
            <person name="Feng M."/>
            <person name="Maeda T."/>
            <person name="Schwartz J.A."/>
            <person name="Shigenobu S."/>
            <person name="Lundholm N."/>
            <person name="Nishiyama T."/>
            <person name="Yang H."/>
            <person name="Hasebe M."/>
            <person name="Li S."/>
            <person name="Pierce S.K."/>
            <person name="Wang J."/>
        </authorList>
    </citation>
    <scope>NUCLEOTIDE SEQUENCE [LARGE SCALE GENOMIC DNA]</scope>
    <source>
        <strain evidence="3">EC2010</strain>
        <tissue evidence="3">Whole organism of an adult</tissue>
    </source>
</reference>
<dbReference type="SUPFAM" id="SSF55144">
    <property type="entry name" value="LigT-like"/>
    <property type="match status" value="1"/>
</dbReference>
<dbReference type="EMBL" id="RQTK01001262">
    <property type="protein sequence ID" value="RUS71165.1"/>
    <property type="molecule type" value="Genomic_DNA"/>
</dbReference>
<dbReference type="PANTHER" id="PTHR46729">
    <property type="entry name" value="LEUKOCYTE RECEPTOR CLUSTER MEMBER 9"/>
    <property type="match status" value="1"/>
</dbReference>
<dbReference type="Gene3D" id="3.10.110.10">
    <property type="entry name" value="Ubiquitin Conjugating Enzyme"/>
    <property type="match status" value="1"/>
</dbReference>
<dbReference type="Pfam" id="PF10469">
    <property type="entry name" value="AKAP7_NLS"/>
    <property type="match status" value="1"/>
</dbReference>
<dbReference type="PANTHER" id="PTHR46729:SF1">
    <property type="entry name" value="LEUKOCYTE RECEPTOR CLUSTER MEMBER 9"/>
    <property type="match status" value="1"/>
</dbReference>
<gene>
    <name evidence="3" type="ORF">EGW08_021076</name>
</gene>
<dbReference type="SUPFAM" id="SSF54495">
    <property type="entry name" value="UBC-like"/>
    <property type="match status" value="1"/>
</dbReference>
<evidence type="ECO:0000256" key="1">
    <source>
        <dbReference type="SAM" id="MobiDB-lite"/>
    </source>
</evidence>
<dbReference type="Gene3D" id="3.90.1140.10">
    <property type="entry name" value="Cyclic phosphodiesterase"/>
    <property type="match status" value="1"/>
</dbReference>